<dbReference type="AlphaFoldDB" id="A0A2N3I1Q6"/>
<keyword evidence="3" id="KW-1185">Reference proteome</keyword>
<accession>A0A2N3I1Q6</accession>
<sequence>MKDIVKKKAVLKRELIIFIVALIIAFALNMYSIIAYQTPWTELITSLGFVVIFALLFYLVALVVRLVLKGIKLVK</sequence>
<organism evidence="2 3">
    <name type="scientific">Labilibaculum filiforme</name>
    <dbReference type="NCBI Taxonomy" id="1940526"/>
    <lineage>
        <taxon>Bacteria</taxon>
        <taxon>Pseudomonadati</taxon>
        <taxon>Bacteroidota</taxon>
        <taxon>Bacteroidia</taxon>
        <taxon>Marinilabiliales</taxon>
        <taxon>Marinifilaceae</taxon>
        <taxon>Labilibaculum</taxon>
    </lineage>
</organism>
<proteinExistence type="predicted"/>
<keyword evidence="1" id="KW-0472">Membrane</keyword>
<evidence type="ECO:0000313" key="3">
    <source>
        <dbReference type="Proteomes" id="UP000233535"/>
    </source>
</evidence>
<comment type="caution">
    <text evidence="2">The sequence shown here is derived from an EMBL/GenBank/DDBJ whole genome shotgun (WGS) entry which is preliminary data.</text>
</comment>
<dbReference type="RefSeq" id="WP_101260388.1">
    <property type="nucleotide sequence ID" value="NZ_MVDD01000003.1"/>
</dbReference>
<keyword evidence="1" id="KW-0812">Transmembrane</keyword>
<feature type="transmembrane region" description="Helical" evidence="1">
    <location>
        <begin position="15"/>
        <end position="37"/>
    </location>
</feature>
<protein>
    <submittedName>
        <fullName evidence="2">Uncharacterized protein</fullName>
    </submittedName>
</protein>
<evidence type="ECO:0000256" key="1">
    <source>
        <dbReference type="SAM" id="Phobius"/>
    </source>
</evidence>
<evidence type="ECO:0000313" key="2">
    <source>
        <dbReference type="EMBL" id="PKQ64249.1"/>
    </source>
</evidence>
<reference evidence="2 3" key="1">
    <citation type="journal article" date="2017" name="Front. Microbiol.">
        <title>Labilibaculum manganireducens gen. nov., sp. nov. and Labilibaculum filiforme sp. nov., Novel Bacteroidetes Isolated from Subsurface Sediments of the Baltic Sea.</title>
        <authorList>
            <person name="Vandieken V."/>
            <person name="Marshall I.P."/>
            <person name="Niemann H."/>
            <person name="Engelen B."/>
            <person name="Cypionka H."/>
        </authorList>
    </citation>
    <scope>NUCLEOTIDE SEQUENCE [LARGE SCALE GENOMIC DNA]</scope>
    <source>
        <strain evidence="2 3">59.16B</strain>
    </source>
</reference>
<gene>
    <name evidence="2" type="ORF">BZG02_05350</name>
</gene>
<name>A0A2N3I1Q6_9BACT</name>
<feature type="transmembrane region" description="Helical" evidence="1">
    <location>
        <begin position="43"/>
        <end position="68"/>
    </location>
</feature>
<dbReference type="Proteomes" id="UP000233535">
    <property type="component" value="Unassembled WGS sequence"/>
</dbReference>
<dbReference type="EMBL" id="MVDD01000003">
    <property type="protein sequence ID" value="PKQ64249.1"/>
    <property type="molecule type" value="Genomic_DNA"/>
</dbReference>
<keyword evidence="1" id="KW-1133">Transmembrane helix</keyword>